<dbReference type="GO" id="GO:0009116">
    <property type="term" value="P:nucleoside metabolic process"/>
    <property type="evidence" value="ECO:0007669"/>
    <property type="project" value="InterPro"/>
</dbReference>
<protein>
    <submittedName>
        <fullName evidence="1">Uncharacterized protein</fullName>
    </submittedName>
</protein>
<sequence>MRGASTLNEGISKLSYRMGKASAASAVARLKLSYTGLQQAFLVGVCGGVPKTHDGVDIMLGDVIIGKTIVQYGFGKKYPDKFVRKFAFKESFGAQKKDTQSILAMIETIRGRDKIRRTATKFLSRLKLKAAEHGYGAKYVYTGLAKDELFEPSYRHKHHKPLHCICKDCREPTSPVCDEAINTSCNELGCNTKYLVPRFISMNRQGQERVESDGAQILAIHVGSIASGDTVMKSGVDRDRIAEREGIIAFEMEAAGIWEEIPCIVLKGVSDYADSHKQSD</sequence>
<dbReference type="GO" id="GO:0003824">
    <property type="term" value="F:catalytic activity"/>
    <property type="evidence" value="ECO:0007669"/>
    <property type="project" value="InterPro"/>
</dbReference>
<dbReference type="PANTHER" id="PTHR46082:SF6">
    <property type="entry name" value="AAA+ ATPASE DOMAIN-CONTAINING PROTEIN-RELATED"/>
    <property type="match status" value="1"/>
</dbReference>
<dbReference type="PANTHER" id="PTHR46082">
    <property type="entry name" value="ATP/GTP-BINDING PROTEIN-RELATED"/>
    <property type="match status" value="1"/>
</dbReference>
<dbReference type="InterPro" id="IPR035994">
    <property type="entry name" value="Nucleoside_phosphorylase_sf"/>
</dbReference>
<dbReference type="OrthoDB" id="20872at2759"/>
<dbReference type="Gene3D" id="3.40.50.1580">
    <property type="entry name" value="Nucleoside phosphorylase domain"/>
    <property type="match status" value="1"/>
</dbReference>
<evidence type="ECO:0000313" key="1">
    <source>
        <dbReference type="EMBL" id="RFU81058.1"/>
    </source>
</evidence>
<dbReference type="Proteomes" id="UP000266272">
    <property type="component" value="Unassembled WGS sequence"/>
</dbReference>
<dbReference type="SUPFAM" id="SSF53167">
    <property type="entry name" value="Purine and uridine phosphorylases"/>
    <property type="match status" value="1"/>
</dbReference>
<dbReference type="EMBL" id="PXOA01000072">
    <property type="protein sequence ID" value="RFU81058.1"/>
    <property type="molecule type" value="Genomic_DNA"/>
</dbReference>
<proteinExistence type="predicted"/>
<keyword evidence="2" id="KW-1185">Reference proteome</keyword>
<organism evidence="1 2">
    <name type="scientific">Trichoderma arundinaceum</name>
    <dbReference type="NCBI Taxonomy" id="490622"/>
    <lineage>
        <taxon>Eukaryota</taxon>
        <taxon>Fungi</taxon>
        <taxon>Dikarya</taxon>
        <taxon>Ascomycota</taxon>
        <taxon>Pezizomycotina</taxon>
        <taxon>Sordariomycetes</taxon>
        <taxon>Hypocreomycetidae</taxon>
        <taxon>Hypocreales</taxon>
        <taxon>Hypocreaceae</taxon>
        <taxon>Trichoderma</taxon>
    </lineage>
</organism>
<dbReference type="STRING" id="490622.A0A395NYA2"/>
<evidence type="ECO:0000313" key="2">
    <source>
        <dbReference type="Proteomes" id="UP000266272"/>
    </source>
</evidence>
<dbReference type="InterPro" id="IPR053137">
    <property type="entry name" value="NLR-like"/>
</dbReference>
<gene>
    <name evidence="1" type="ORF">TARUN_1151</name>
</gene>
<dbReference type="AlphaFoldDB" id="A0A395NYA2"/>
<name>A0A395NYA2_TRIAR</name>
<accession>A0A395NYA2</accession>
<reference evidence="1 2" key="1">
    <citation type="journal article" date="2018" name="PLoS Pathog.">
        <title>Evolution of structural diversity of trichothecenes, a family of toxins produced by plant pathogenic and entomopathogenic fungi.</title>
        <authorList>
            <person name="Proctor R.H."/>
            <person name="McCormick S.P."/>
            <person name="Kim H.S."/>
            <person name="Cardoza R.E."/>
            <person name="Stanley A.M."/>
            <person name="Lindo L."/>
            <person name="Kelly A."/>
            <person name="Brown D.W."/>
            <person name="Lee T."/>
            <person name="Vaughan M.M."/>
            <person name="Alexander N.J."/>
            <person name="Busman M."/>
            <person name="Gutierrez S."/>
        </authorList>
    </citation>
    <scope>NUCLEOTIDE SEQUENCE [LARGE SCALE GENOMIC DNA]</scope>
    <source>
        <strain evidence="1 2">IBT 40837</strain>
    </source>
</reference>
<comment type="caution">
    <text evidence="1">The sequence shown here is derived from an EMBL/GenBank/DDBJ whole genome shotgun (WGS) entry which is preliminary data.</text>
</comment>